<accession>A0A3D9RSE2</accession>
<feature type="transmembrane region" description="Helical" evidence="1">
    <location>
        <begin position="21"/>
        <end position="43"/>
    </location>
</feature>
<dbReference type="EMBL" id="QTTQ01000009">
    <property type="protein sequence ID" value="REE82883.1"/>
    <property type="molecule type" value="Genomic_DNA"/>
</dbReference>
<evidence type="ECO:0000313" key="3">
    <source>
        <dbReference type="Proteomes" id="UP000256429"/>
    </source>
</evidence>
<feature type="transmembrane region" description="Helical" evidence="1">
    <location>
        <begin position="97"/>
        <end position="118"/>
    </location>
</feature>
<feature type="transmembrane region" description="Helical" evidence="1">
    <location>
        <begin position="168"/>
        <end position="188"/>
    </location>
</feature>
<dbReference type="Proteomes" id="UP000256429">
    <property type="component" value="Unassembled WGS sequence"/>
</dbReference>
<sequence>MFVGHYAAAFALKGKEKGTSLGMLFIATQFVDILFFPFVLAGIENLNFVKGFTSVNNFNMDYYPFTHGLLGSVIWAALFYLLYLFVFAKDKTNKKRIAFIMALAVLSHWFTDLIVHTPDLPIISGEPKFGFGLWNNKFLTFASEAVLLILGLFYYLKRTKAISNFGKYAALIFVLFLLVVNYLNLYVLPANDDIKALTFSALLSYFLVALIAHFVDKKRV</sequence>
<feature type="transmembrane region" description="Helical" evidence="1">
    <location>
        <begin position="63"/>
        <end position="85"/>
    </location>
</feature>
<evidence type="ECO:0000313" key="2">
    <source>
        <dbReference type="EMBL" id="REE82883.1"/>
    </source>
</evidence>
<feature type="transmembrane region" description="Helical" evidence="1">
    <location>
        <begin position="138"/>
        <end position="156"/>
    </location>
</feature>
<feature type="transmembrane region" description="Helical" evidence="1">
    <location>
        <begin position="194"/>
        <end position="215"/>
    </location>
</feature>
<keyword evidence="3" id="KW-1185">Reference proteome</keyword>
<gene>
    <name evidence="2" type="ORF">BX611_0158</name>
</gene>
<protein>
    <submittedName>
        <fullName evidence="2">Uncharacterized protein</fullName>
    </submittedName>
</protein>
<keyword evidence="1" id="KW-0472">Membrane</keyword>
<evidence type="ECO:0000256" key="1">
    <source>
        <dbReference type="SAM" id="Phobius"/>
    </source>
</evidence>
<name>A0A3D9RSE2_9FLAO</name>
<comment type="caution">
    <text evidence="2">The sequence shown here is derived from an EMBL/GenBank/DDBJ whole genome shotgun (WGS) entry which is preliminary data.</text>
</comment>
<keyword evidence="1" id="KW-0812">Transmembrane</keyword>
<keyword evidence="1" id="KW-1133">Transmembrane helix</keyword>
<organism evidence="2 3">
    <name type="scientific">Lutibacter oceani</name>
    <dbReference type="NCBI Taxonomy" id="1853311"/>
    <lineage>
        <taxon>Bacteria</taxon>
        <taxon>Pseudomonadati</taxon>
        <taxon>Bacteroidota</taxon>
        <taxon>Flavobacteriia</taxon>
        <taxon>Flavobacteriales</taxon>
        <taxon>Flavobacteriaceae</taxon>
        <taxon>Lutibacter</taxon>
    </lineage>
</organism>
<dbReference type="RefSeq" id="WP_115877587.1">
    <property type="nucleotide sequence ID" value="NZ_QTTQ01000009.1"/>
</dbReference>
<dbReference type="AlphaFoldDB" id="A0A3D9RSE2"/>
<reference evidence="2 3" key="1">
    <citation type="submission" date="2018-08" db="EMBL/GenBank/DDBJ databases">
        <title>Genomic Encyclopedia of Type Strains, Phase III (KMG-III): the genomes of soil and plant-associated and newly described type strains.</title>
        <authorList>
            <person name="Whitman W."/>
        </authorList>
    </citation>
    <scope>NUCLEOTIDE SEQUENCE [LARGE SCALE GENOMIC DNA]</scope>
    <source>
        <strain evidence="2 3">325-5</strain>
    </source>
</reference>
<proteinExistence type="predicted"/>
<dbReference type="OrthoDB" id="327431at2"/>